<organism evidence="1 2">
    <name type="scientific">Vibrio gazogenes</name>
    <dbReference type="NCBI Taxonomy" id="687"/>
    <lineage>
        <taxon>Bacteria</taxon>
        <taxon>Pseudomonadati</taxon>
        <taxon>Pseudomonadota</taxon>
        <taxon>Gammaproteobacteria</taxon>
        <taxon>Vibrionales</taxon>
        <taxon>Vibrionaceae</taxon>
        <taxon>Vibrio</taxon>
    </lineage>
</organism>
<sequence>MCKSIIEGDRKIKAIRVVSSFSIPEIVVMPVFHATSTGVLAHFSVENGPAQSSTGLLFFMTGNKEAMHFFAHYPRKNGIWLSGRQ</sequence>
<accession>A0A1Z2SAX4</accession>
<reference evidence="1 2" key="1">
    <citation type="submission" date="2016-12" db="EMBL/GenBank/DDBJ databases">
        <authorList>
            <person name="Song W.-J."/>
            <person name="Kurnit D.M."/>
        </authorList>
    </citation>
    <scope>NUCLEOTIDE SEQUENCE [LARGE SCALE GENOMIC DNA]</scope>
    <source>
        <strain evidence="1 2">ATCC 43942</strain>
    </source>
</reference>
<evidence type="ECO:0000313" key="2">
    <source>
        <dbReference type="Proteomes" id="UP000196708"/>
    </source>
</evidence>
<name>A0A1Z2SAX4_VIBGA</name>
<evidence type="ECO:0000313" key="1">
    <source>
        <dbReference type="EMBL" id="ASA54334.1"/>
    </source>
</evidence>
<dbReference type="KEGG" id="vga:BSQ33_00395"/>
<gene>
    <name evidence="1" type="ORF">BSQ33_00395</name>
</gene>
<dbReference type="Proteomes" id="UP000196708">
    <property type="component" value="Chromosome 1"/>
</dbReference>
<dbReference type="EMBL" id="CP018835">
    <property type="protein sequence ID" value="ASA54334.1"/>
    <property type="molecule type" value="Genomic_DNA"/>
</dbReference>
<dbReference type="AlphaFoldDB" id="A0A1Z2SAX4"/>
<protein>
    <submittedName>
        <fullName evidence="1">Uncharacterized protein</fullName>
    </submittedName>
</protein>
<proteinExistence type="predicted"/>